<dbReference type="AlphaFoldDB" id="A0A3R7F778"/>
<comment type="caution">
    <text evidence="2">The sequence shown here is derived from an EMBL/GenBank/DDBJ whole genome shotgun (WGS) entry which is preliminary data.</text>
</comment>
<dbReference type="Proteomes" id="UP000286415">
    <property type="component" value="Unassembled WGS sequence"/>
</dbReference>
<reference evidence="2 3" key="2">
    <citation type="journal article" date="2021" name="Genomics">
        <title>High-quality reference genome for Clonorchis sinensis.</title>
        <authorList>
            <person name="Young N.D."/>
            <person name="Stroehlein A.J."/>
            <person name="Kinkar L."/>
            <person name="Wang T."/>
            <person name="Sohn W.M."/>
            <person name="Chang B.C.H."/>
            <person name="Kaur P."/>
            <person name="Weisz D."/>
            <person name="Dudchenko O."/>
            <person name="Aiden E.L."/>
            <person name="Korhonen P.K."/>
            <person name="Gasser R.B."/>
        </authorList>
    </citation>
    <scope>NUCLEOTIDE SEQUENCE [LARGE SCALE GENOMIC DNA]</scope>
    <source>
        <strain evidence="2">Cs-k2</strain>
    </source>
</reference>
<evidence type="ECO:0000313" key="2">
    <source>
        <dbReference type="EMBL" id="KAG5448238.1"/>
    </source>
</evidence>
<feature type="region of interest" description="Disordered" evidence="1">
    <location>
        <begin position="167"/>
        <end position="196"/>
    </location>
</feature>
<accession>A0A3R7F778</accession>
<sequence length="430" mass="47618">MGMKTAKLWFGIHKTRPNQQFLMLDNLQWNSPYTSYGCETTIVEHLEKSQSCCSSRSSLKVVQQNTPYCSLIHTSLEVQGYTALTPYVSQVSKRSPSLADSCIDLVCHTTIRNNKTSNISKALHNFECLPWILSCVFKDCMSRSVTLHFVGAKRTFPVPSCHATQRKHEGWDTARVPKPRQGKSRGRGRVRTTDLPKIPGHSLMSKRVKGNRPVNRVECALEIQQYQNVTFGDGGVFLRDLSCSTVLSDIQCLSARDGSVVILTGRCVVRTRPLPLDFSFLGLGNLAVSQHSCFLLVARQLGTQRALQLNSLSAPEQVITHVPTLYLGNQDTAFVRPLTIGQPDMRLCECRTESPQDSSVAYGTTQTITPRETAMTSTAAFDCNEFHTLLPSRSLTSAGSIPLLAWLCEKANAPGALRPHKHQRPGMSLP</sequence>
<evidence type="ECO:0000256" key="1">
    <source>
        <dbReference type="SAM" id="MobiDB-lite"/>
    </source>
</evidence>
<evidence type="ECO:0000313" key="3">
    <source>
        <dbReference type="Proteomes" id="UP000286415"/>
    </source>
</evidence>
<organism evidence="2 3">
    <name type="scientific">Clonorchis sinensis</name>
    <name type="common">Chinese liver fluke</name>
    <dbReference type="NCBI Taxonomy" id="79923"/>
    <lineage>
        <taxon>Eukaryota</taxon>
        <taxon>Metazoa</taxon>
        <taxon>Spiralia</taxon>
        <taxon>Lophotrochozoa</taxon>
        <taxon>Platyhelminthes</taxon>
        <taxon>Trematoda</taxon>
        <taxon>Digenea</taxon>
        <taxon>Opisthorchiida</taxon>
        <taxon>Opisthorchiata</taxon>
        <taxon>Opisthorchiidae</taxon>
        <taxon>Clonorchis</taxon>
    </lineage>
</organism>
<protein>
    <submittedName>
        <fullName evidence="2">Uncharacterized protein</fullName>
    </submittedName>
</protein>
<name>A0A3R7F778_CLOSI</name>
<dbReference type="InParanoid" id="A0A3R7F778"/>
<gene>
    <name evidence="2" type="ORF">CSKR_105737</name>
</gene>
<reference evidence="2 3" key="1">
    <citation type="journal article" date="2018" name="Biotechnol. Adv.">
        <title>Improved genomic resources and new bioinformatic workflow for the carcinogenic parasite Clonorchis sinensis: Biotechnological implications.</title>
        <authorList>
            <person name="Wang D."/>
            <person name="Korhonen P.K."/>
            <person name="Gasser R.B."/>
            <person name="Young N.D."/>
        </authorList>
    </citation>
    <scope>NUCLEOTIDE SEQUENCE [LARGE SCALE GENOMIC DNA]</scope>
    <source>
        <strain evidence="2">Cs-k2</strain>
    </source>
</reference>
<dbReference type="EMBL" id="NIRI02000042">
    <property type="protein sequence ID" value="KAG5448238.1"/>
    <property type="molecule type" value="Genomic_DNA"/>
</dbReference>
<feature type="compositionally biased region" description="Basic residues" evidence="1">
    <location>
        <begin position="177"/>
        <end position="190"/>
    </location>
</feature>
<keyword evidence="3" id="KW-1185">Reference proteome</keyword>
<proteinExistence type="predicted"/>